<proteinExistence type="predicted"/>
<comment type="caution">
    <text evidence="1">The sequence shown here is derived from an EMBL/GenBank/DDBJ whole genome shotgun (WGS) entry which is preliminary data.</text>
</comment>
<accession>X1D8A2</accession>
<dbReference type="Gene3D" id="1.20.1440.60">
    <property type="entry name" value="23S rRNA-intervening sequence"/>
    <property type="match status" value="1"/>
</dbReference>
<dbReference type="AlphaFoldDB" id="X1D8A2"/>
<evidence type="ECO:0000313" key="1">
    <source>
        <dbReference type="EMBL" id="GAH04515.1"/>
    </source>
</evidence>
<organism evidence="1">
    <name type="scientific">marine sediment metagenome</name>
    <dbReference type="NCBI Taxonomy" id="412755"/>
    <lineage>
        <taxon>unclassified sequences</taxon>
        <taxon>metagenomes</taxon>
        <taxon>ecological metagenomes</taxon>
    </lineage>
</organism>
<name>X1D8A2_9ZZZZ</name>
<dbReference type="EMBL" id="BART01020527">
    <property type="protein sequence ID" value="GAH04515.1"/>
    <property type="molecule type" value="Genomic_DNA"/>
</dbReference>
<gene>
    <name evidence="1" type="ORF">S01H4_38122</name>
</gene>
<sequence>MRSVYETVAGFDLAELYQYIDEDLNQRIEEKAYSLVKQLASFRNKLKT</sequence>
<protein>
    <submittedName>
        <fullName evidence="1">Uncharacterized protein</fullName>
    </submittedName>
</protein>
<dbReference type="InterPro" id="IPR036583">
    <property type="entry name" value="23S_rRNA_IVS_sf"/>
</dbReference>
<reference evidence="1" key="1">
    <citation type="journal article" date="2014" name="Front. Microbiol.">
        <title>High frequency of phylogenetically diverse reductive dehalogenase-homologous genes in deep subseafloor sedimentary metagenomes.</title>
        <authorList>
            <person name="Kawai M."/>
            <person name="Futagami T."/>
            <person name="Toyoda A."/>
            <person name="Takaki Y."/>
            <person name="Nishi S."/>
            <person name="Hori S."/>
            <person name="Arai W."/>
            <person name="Tsubouchi T."/>
            <person name="Morono Y."/>
            <person name="Uchiyama I."/>
            <person name="Ito T."/>
            <person name="Fujiyama A."/>
            <person name="Inagaki F."/>
            <person name="Takami H."/>
        </authorList>
    </citation>
    <scope>NUCLEOTIDE SEQUENCE</scope>
    <source>
        <strain evidence="1">Expedition CK06-06</strain>
    </source>
</reference>